<feature type="region of interest" description="Disordered" evidence="1">
    <location>
        <begin position="1"/>
        <end position="40"/>
    </location>
</feature>
<organism evidence="2">
    <name type="scientific">Medicago truncatula</name>
    <name type="common">Barrel medic</name>
    <name type="synonym">Medicago tribuloides</name>
    <dbReference type="NCBI Taxonomy" id="3880"/>
    <lineage>
        <taxon>Eukaryota</taxon>
        <taxon>Viridiplantae</taxon>
        <taxon>Streptophyta</taxon>
        <taxon>Embryophyta</taxon>
        <taxon>Tracheophyta</taxon>
        <taxon>Spermatophyta</taxon>
        <taxon>Magnoliopsida</taxon>
        <taxon>eudicotyledons</taxon>
        <taxon>Gunneridae</taxon>
        <taxon>Pentapetalae</taxon>
        <taxon>rosids</taxon>
        <taxon>fabids</taxon>
        <taxon>Fabales</taxon>
        <taxon>Fabaceae</taxon>
        <taxon>Papilionoideae</taxon>
        <taxon>50 kb inversion clade</taxon>
        <taxon>NPAAA clade</taxon>
        <taxon>Hologalegina</taxon>
        <taxon>IRL clade</taxon>
        <taxon>Trifolieae</taxon>
        <taxon>Medicago</taxon>
    </lineage>
</organism>
<evidence type="ECO:0000313" key="2">
    <source>
        <dbReference type="EMBL" id="AFK34910.1"/>
    </source>
</evidence>
<proteinExistence type="evidence at transcript level"/>
<reference evidence="2" key="1">
    <citation type="submission" date="2012-05" db="EMBL/GenBank/DDBJ databases">
        <authorList>
            <person name="Krishnakumar V."/>
            <person name="Cheung F."/>
            <person name="Xiao Y."/>
            <person name="Chan A."/>
            <person name="Moskal W.A."/>
            <person name="Town C.D."/>
        </authorList>
    </citation>
    <scope>NUCLEOTIDE SEQUENCE</scope>
</reference>
<dbReference type="AlphaFoldDB" id="I3S3R8"/>
<accession>I3S3R8</accession>
<dbReference type="EMBL" id="BT135115">
    <property type="protein sequence ID" value="AFK34910.1"/>
    <property type="molecule type" value="mRNA"/>
</dbReference>
<protein>
    <submittedName>
        <fullName evidence="2">Uncharacterized protein</fullName>
    </submittedName>
</protein>
<feature type="compositionally biased region" description="Polar residues" evidence="1">
    <location>
        <begin position="1"/>
        <end position="11"/>
    </location>
</feature>
<evidence type="ECO:0000256" key="1">
    <source>
        <dbReference type="SAM" id="MobiDB-lite"/>
    </source>
</evidence>
<sequence>MIAVSHNTINPRRSMIVPQAITRNRPRQESESKAPKSGIKLDPAFHKNIMIAAVEGSA</sequence>
<name>I3S3R8_MEDTR</name>